<gene>
    <name evidence="2" type="ORF">POCULU_LOCUS92</name>
</gene>
<organism evidence="2 3">
    <name type="scientific">Paraglomus occultum</name>
    <dbReference type="NCBI Taxonomy" id="144539"/>
    <lineage>
        <taxon>Eukaryota</taxon>
        <taxon>Fungi</taxon>
        <taxon>Fungi incertae sedis</taxon>
        <taxon>Mucoromycota</taxon>
        <taxon>Glomeromycotina</taxon>
        <taxon>Glomeromycetes</taxon>
        <taxon>Paraglomerales</taxon>
        <taxon>Paraglomeraceae</taxon>
        <taxon>Paraglomus</taxon>
    </lineage>
</organism>
<sequence>MEVQSDQLQPELIISATPIVDIKEKPTALAENKDENALTAPKEPTAIVDKLKQDLEATNELQNPPPPYSQWDTMDLEQLLQKGREMLTEHDTVIKDGEMLDKMTQLESLVSSLQTILSDQTSSMHDLKSQLSDVQNVLKKMQDKQETITSEEVMKQVVTMKALTENLIASSEIKRQLDERLAAAANLIKPDVNLEDLEVTATYTHPQPQEETTSHLSPLSATPAVTSTFLNTSHTISRQSSRPPSRAPSRPSSRVPSRAVSPSRAPSLSATTAVEAPVKGREKKFRQLSTASVESRDIFEDFDWEGFGEEIEEEEEPNVDETKKKVESVDVAIVPRERKSEKREHRRQKSKKEEEFADCMASLDKQLDDSLTQVTYLINEVMDDEDSAVTHSKSHKPRELMVNYADSTHELINNPSGDLADLDDFAQQCRLVTRAIILPFLHATHSFMSESLQATNNPNAPRTVTSTTRTFMNLMYWTFLFTLGSLVLDAWLCEVAGRQVIRMVDMLKPTQPFGLLNNGYGNNYYNPYVSYNSSYDYQSPQDSPRTIDDGKKKNVNFPTRPKIKAVAWSGIGKQSWWRASAAGVWSFGKRSGRFLTSDWFDSSEEDDDNSEDELTITKSTKRAGHVRQRPFKNSESNEEGIMSTNGRPIVRSCDNHAFKQIEKSVNQYMENCYDSGMNIANLTKDHHSASLLSSPIDDDEIELDIPGSFPAAFRWTPSTSYEPMTEEKENVRRVRSVIIRRPSRGPFGEIDGWVMKTAKIRSGSEKDSARNSMIAKKRKRSSTVPPARTWVRRNSL</sequence>
<protein>
    <submittedName>
        <fullName evidence="2">10853_t:CDS:1</fullName>
    </submittedName>
</protein>
<feature type="region of interest" description="Disordered" evidence="1">
    <location>
        <begin position="335"/>
        <end position="355"/>
    </location>
</feature>
<evidence type="ECO:0000313" key="3">
    <source>
        <dbReference type="Proteomes" id="UP000789572"/>
    </source>
</evidence>
<feature type="compositionally biased region" description="Low complexity" evidence="1">
    <location>
        <begin position="237"/>
        <end position="270"/>
    </location>
</feature>
<comment type="caution">
    <text evidence="2">The sequence shown here is derived from an EMBL/GenBank/DDBJ whole genome shotgun (WGS) entry which is preliminary data.</text>
</comment>
<dbReference type="OrthoDB" id="2418712at2759"/>
<dbReference type="EMBL" id="CAJVPJ010000004">
    <property type="protein sequence ID" value="CAG8452205.1"/>
    <property type="molecule type" value="Genomic_DNA"/>
</dbReference>
<feature type="compositionally biased region" description="Acidic residues" evidence="1">
    <location>
        <begin position="601"/>
        <end position="614"/>
    </location>
</feature>
<dbReference type="Proteomes" id="UP000789572">
    <property type="component" value="Unassembled WGS sequence"/>
</dbReference>
<feature type="region of interest" description="Disordered" evidence="1">
    <location>
        <begin position="233"/>
        <end position="285"/>
    </location>
</feature>
<feature type="region of interest" description="Disordered" evidence="1">
    <location>
        <begin position="599"/>
        <end position="647"/>
    </location>
</feature>
<proteinExistence type="predicted"/>
<reference evidence="2" key="1">
    <citation type="submission" date="2021-06" db="EMBL/GenBank/DDBJ databases">
        <authorList>
            <person name="Kallberg Y."/>
            <person name="Tangrot J."/>
            <person name="Rosling A."/>
        </authorList>
    </citation>
    <scope>NUCLEOTIDE SEQUENCE</scope>
    <source>
        <strain evidence="2">IA702</strain>
    </source>
</reference>
<evidence type="ECO:0000256" key="1">
    <source>
        <dbReference type="SAM" id="MobiDB-lite"/>
    </source>
</evidence>
<name>A0A9N8VJN0_9GLOM</name>
<feature type="region of interest" description="Disordered" evidence="1">
    <location>
        <begin position="761"/>
        <end position="796"/>
    </location>
</feature>
<keyword evidence="3" id="KW-1185">Reference proteome</keyword>
<evidence type="ECO:0000313" key="2">
    <source>
        <dbReference type="EMBL" id="CAG8452205.1"/>
    </source>
</evidence>
<feature type="compositionally biased region" description="Basic residues" evidence="1">
    <location>
        <begin position="619"/>
        <end position="630"/>
    </location>
</feature>
<dbReference type="AlphaFoldDB" id="A0A9N8VJN0"/>
<accession>A0A9N8VJN0</accession>